<name>A0A2G5FDN3_9PSED</name>
<organism evidence="1 2">
    <name type="scientific">Pseudomonas sediminis</name>
    <dbReference type="NCBI Taxonomy" id="1691904"/>
    <lineage>
        <taxon>Bacteria</taxon>
        <taxon>Pseudomonadati</taxon>
        <taxon>Pseudomonadota</taxon>
        <taxon>Gammaproteobacteria</taxon>
        <taxon>Pseudomonadales</taxon>
        <taxon>Pseudomonadaceae</taxon>
        <taxon>Pseudomonas</taxon>
    </lineage>
</organism>
<evidence type="ECO:0000313" key="1">
    <source>
        <dbReference type="EMBL" id="PIA66085.1"/>
    </source>
</evidence>
<protein>
    <submittedName>
        <fullName evidence="1">Uncharacterized protein</fullName>
    </submittedName>
</protein>
<sequence>MASEEIVLTAGVASAAYVAQQLFGKTLAEMGDDLNKMYTANRDKLLAKAAKKVADPNDGAKPNLRVARDVIWNGAVTDDEVCAEYFGGILAASRSEDGRDDSALIYVDCIKALSSKQLHLHFVIYNSLHEMLAAAGAAINPGMQDELSRKKVWFATKELERLNLNPVIDLNVLHRQGLVNGYALNQHVVGAKSLPYCNASPTTFGVLLYAAALNYLSSWHQFGNKSFSPAPADILRPSLVASNLEELCKLAGLTDQPASTE</sequence>
<proteinExistence type="predicted"/>
<evidence type="ECO:0000313" key="2">
    <source>
        <dbReference type="Proteomes" id="UP000229504"/>
    </source>
</evidence>
<comment type="caution">
    <text evidence="1">The sequence shown here is derived from an EMBL/GenBank/DDBJ whole genome shotgun (WGS) entry which is preliminary data.</text>
</comment>
<gene>
    <name evidence="1" type="ORF">CDO35_21305</name>
</gene>
<accession>A0A2G5FDN3</accession>
<dbReference type="EMBL" id="NIQU01000011">
    <property type="protein sequence ID" value="PIA66085.1"/>
    <property type="molecule type" value="Genomic_DNA"/>
</dbReference>
<reference evidence="2" key="1">
    <citation type="submission" date="2017-06" db="EMBL/GenBank/DDBJ databases">
        <authorList>
            <person name="Rastogi G."/>
            <person name="Vaishampayan P."/>
            <person name="Seuylemezian A."/>
        </authorList>
    </citation>
    <scope>NUCLEOTIDE SEQUENCE [LARGE SCALE GENOMIC DNA]</scope>
    <source>
        <strain evidence="2">PI11</strain>
    </source>
</reference>
<dbReference type="AlphaFoldDB" id="A0A2G5FDN3"/>
<dbReference type="Proteomes" id="UP000229504">
    <property type="component" value="Unassembled WGS sequence"/>
</dbReference>
<dbReference type="RefSeq" id="WP_099526597.1">
    <property type="nucleotide sequence ID" value="NZ_NIQU01000011.1"/>
</dbReference>